<name>A0A9D4QFI1_RHISA</name>
<dbReference type="InterPro" id="IPR001878">
    <property type="entry name" value="Znf_CCHC"/>
</dbReference>
<dbReference type="Proteomes" id="UP000821837">
    <property type="component" value="Chromosome 10"/>
</dbReference>
<reference evidence="4" key="1">
    <citation type="journal article" date="2020" name="Cell">
        <title>Large-Scale Comparative Analyses of Tick Genomes Elucidate Their Genetic Diversity and Vector Capacities.</title>
        <authorList>
            <consortium name="Tick Genome and Microbiome Consortium (TIGMIC)"/>
            <person name="Jia N."/>
            <person name="Wang J."/>
            <person name="Shi W."/>
            <person name="Du L."/>
            <person name="Sun Y."/>
            <person name="Zhan W."/>
            <person name="Jiang J.F."/>
            <person name="Wang Q."/>
            <person name="Zhang B."/>
            <person name="Ji P."/>
            <person name="Bell-Sakyi L."/>
            <person name="Cui X.M."/>
            <person name="Yuan T.T."/>
            <person name="Jiang B.G."/>
            <person name="Yang W.F."/>
            <person name="Lam T.T."/>
            <person name="Chang Q.C."/>
            <person name="Ding S.J."/>
            <person name="Wang X.J."/>
            <person name="Zhu J.G."/>
            <person name="Ruan X.D."/>
            <person name="Zhao L."/>
            <person name="Wei J.T."/>
            <person name="Ye R.Z."/>
            <person name="Que T.C."/>
            <person name="Du C.H."/>
            <person name="Zhou Y.H."/>
            <person name="Cheng J.X."/>
            <person name="Dai P.F."/>
            <person name="Guo W.B."/>
            <person name="Han X.H."/>
            <person name="Huang E.J."/>
            <person name="Li L.F."/>
            <person name="Wei W."/>
            <person name="Gao Y.C."/>
            <person name="Liu J.Z."/>
            <person name="Shao H.Z."/>
            <person name="Wang X."/>
            <person name="Wang C.C."/>
            <person name="Yang T.C."/>
            <person name="Huo Q.B."/>
            <person name="Li W."/>
            <person name="Chen H.Y."/>
            <person name="Chen S.E."/>
            <person name="Zhou L.G."/>
            <person name="Ni X.B."/>
            <person name="Tian J.H."/>
            <person name="Sheng Y."/>
            <person name="Liu T."/>
            <person name="Pan Y.S."/>
            <person name="Xia L.Y."/>
            <person name="Li J."/>
            <person name="Zhao F."/>
            <person name="Cao W.C."/>
        </authorList>
    </citation>
    <scope>NUCLEOTIDE SEQUENCE</scope>
    <source>
        <strain evidence="4">Rsan-2018</strain>
    </source>
</reference>
<accession>A0A9D4QFI1</accession>
<evidence type="ECO:0000256" key="1">
    <source>
        <dbReference type="PROSITE-ProRule" id="PRU00047"/>
    </source>
</evidence>
<dbReference type="PROSITE" id="PS50158">
    <property type="entry name" value="ZF_CCHC"/>
    <property type="match status" value="1"/>
</dbReference>
<dbReference type="Pfam" id="PF00098">
    <property type="entry name" value="zf-CCHC"/>
    <property type="match status" value="1"/>
</dbReference>
<comment type="caution">
    <text evidence="4">The sequence shown here is derived from an EMBL/GenBank/DDBJ whole genome shotgun (WGS) entry which is preliminary data.</text>
</comment>
<keyword evidence="1" id="KW-0862">Zinc</keyword>
<organism evidence="4 5">
    <name type="scientific">Rhipicephalus sanguineus</name>
    <name type="common">Brown dog tick</name>
    <name type="synonym">Ixodes sanguineus</name>
    <dbReference type="NCBI Taxonomy" id="34632"/>
    <lineage>
        <taxon>Eukaryota</taxon>
        <taxon>Metazoa</taxon>
        <taxon>Ecdysozoa</taxon>
        <taxon>Arthropoda</taxon>
        <taxon>Chelicerata</taxon>
        <taxon>Arachnida</taxon>
        <taxon>Acari</taxon>
        <taxon>Parasitiformes</taxon>
        <taxon>Ixodida</taxon>
        <taxon>Ixodoidea</taxon>
        <taxon>Ixodidae</taxon>
        <taxon>Rhipicephalinae</taxon>
        <taxon>Rhipicephalus</taxon>
        <taxon>Rhipicephalus</taxon>
    </lineage>
</organism>
<dbReference type="SUPFAM" id="SSF57756">
    <property type="entry name" value="Retrovirus zinc finger-like domains"/>
    <property type="match status" value="1"/>
</dbReference>
<evidence type="ECO:0000259" key="3">
    <source>
        <dbReference type="PROSITE" id="PS50158"/>
    </source>
</evidence>
<dbReference type="VEuPathDB" id="VectorBase:RSAN_040260"/>
<proteinExistence type="predicted"/>
<feature type="domain" description="CCHC-type" evidence="3">
    <location>
        <begin position="163"/>
        <end position="178"/>
    </location>
</feature>
<protein>
    <recommendedName>
        <fullName evidence="3">CCHC-type domain-containing protein</fullName>
    </recommendedName>
</protein>
<evidence type="ECO:0000256" key="2">
    <source>
        <dbReference type="SAM" id="MobiDB-lite"/>
    </source>
</evidence>
<keyword evidence="1" id="KW-0479">Metal-binding</keyword>
<evidence type="ECO:0000313" key="4">
    <source>
        <dbReference type="EMBL" id="KAH7976986.1"/>
    </source>
</evidence>
<dbReference type="EMBL" id="JABSTV010001246">
    <property type="protein sequence ID" value="KAH7976986.1"/>
    <property type="molecule type" value="Genomic_DNA"/>
</dbReference>
<dbReference type="AlphaFoldDB" id="A0A9D4QFI1"/>
<sequence>MNPDDYVIVLKPRTTVALKTAFQQGELGATISQLIGRQHMNAITISPNWEQNIIVCGTQNHEVVQKLLTNFQTHTSKGPLPVHGHLKLTGDVCRGMISVHNLETSASLKHSVQWRGGELAYARKLGNSNVAVLTFARRSVPRYVHYNAELTPVRECKTTVPTCYRCGTLGHRADICPNPVIDRCGLCGQNVGAGTEETAPHECNPMCIVCRSPHLTSSCECTGKFIRLQQPGPRTSGSPTKPRRQPTGKAPTLGKAATATLPTGAAESPALSTPSGDAACNQDKLIAEKNGGGTSKEVIESSTRAALPASVTSETRFIQRTFQTTINGMVIQIIRDRLL</sequence>
<evidence type="ECO:0000313" key="5">
    <source>
        <dbReference type="Proteomes" id="UP000821837"/>
    </source>
</evidence>
<feature type="region of interest" description="Disordered" evidence="2">
    <location>
        <begin position="230"/>
        <end position="255"/>
    </location>
</feature>
<dbReference type="Gene3D" id="4.10.60.10">
    <property type="entry name" value="Zinc finger, CCHC-type"/>
    <property type="match status" value="1"/>
</dbReference>
<dbReference type="GO" id="GO:0008270">
    <property type="term" value="F:zinc ion binding"/>
    <property type="evidence" value="ECO:0007669"/>
    <property type="project" value="UniProtKB-KW"/>
</dbReference>
<dbReference type="GO" id="GO:0003676">
    <property type="term" value="F:nucleic acid binding"/>
    <property type="evidence" value="ECO:0007669"/>
    <property type="project" value="InterPro"/>
</dbReference>
<reference evidence="4" key="2">
    <citation type="submission" date="2021-09" db="EMBL/GenBank/DDBJ databases">
        <authorList>
            <person name="Jia N."/>
            <person name="Wang J."/>
            <person name="Shi W."/>
            <person name="Du L."/>
            <person name="Sun Y."/>
            <person name="Zhan W."/>
            <person name="Jiang J."/>
            <person name="Wang Q."/>
            <person name="Zhang B."/>
            <person name="Ji P."/>
            <person name="Sakyi L.B."/>
            <person name="Cui X."/>
            <person name="Yuan T."/>
            <person name="Jiang B."/>
            <person name="Yang W."/>
            <person name="Lam T.T.-Y."/>
            <person name="Chang Q."/>
            <person name="Ding S."/>
            <person name="Wang X."/>
            <person name="Zhu J."/>
            <person name="Ruan X."/>
            <person name="Zhao L."/>
            <person name="Wei J."/>
            <person name="Que T."/>
            <person name="Du C."/>
            <person name="Cheng J."/>
            <person name="Dai P."/>
            <person name="Han X."/>
            <person name="Huang E."/>
            <person name="Gao Y."/>
            <person name="Liu J."/>
            <person name="Shao H."/>
            <person name="Ye R."/>
            <person name="Li L."/>
            <person name="Wei W."/>
            <person name="Wang X."/>
            <person name="Wang C."/>
            <person name="Huo Q."/>
            <person name="Li W."/>
            <person name="Guo W."/>
            <person name="Chen H."/>
            <person name="Chen S."/>
            <person name="Zhou L."/>
            <person name="Zhou L."/>
            <person name="Ni X."/>
            <person name="Tian J."/>
            <person name="Zhou Y."/>
            <person name="Sheng Y."/>
            <person name="Liu T."/>
            <person name="Pan Y."/>
            <person name="Xia L."/>
            <person name="Li J."/>
            <person name="Zhao F."/>
            <person name="Cao W."/>
        </authorList>
    </citation>
    <scope>NUCLEOTIDE SEQUENCE</scope>
    <source>
        <strain evidence="4">Rsan-2018</strain>
        <tissue evidence="4">Larvae</tissue>
    </source>
</reference>
<gene>
    <name evidence="4" type="ORF">HPB52_022796</name>
</gene>
<dbReference type="InterPro" id="IPR036875">
    <property type="entry name" value="Znf_CCHC_sf"/>
</dbReference>
<keyword evidence="5" id="KW-1185">Reference proteome</keyword>
<keyword evidence="1" id="KW-0863">Zinc-finger</keyword>
<dbReference type="SMART" id="SM00343">
    <property type="entry name" value="ZnF_C2HC"/>
    <property type="match status" value="1"/>
</dbReference>